<dbReference type="OrthoDB" id="3192566at2"/>
<organism evidence="1 2">
    <name type="scientific">Actinophytocola xinjiangensis</name>
    <dbReference type="NCBI Taxonomy" id="485602"/>
    <lineage>
        <taxon>Bacteria</taxon>
        <taxon>Bacillati</taxon>
        <taxon>Actinomycetota</taxon>
        <taxon>Actinomycetes</taxon>
        <taxon>Pseudonocardiales</taxon>
        <taxon>Pseudonocardiaceae</taxon>
    </lineage>
</organism>
<gene>
    <name evidence="1" type="ORF">BLA60_27810</name>
</gene>
<dbReference type="Gene3D" id="1.10.1200.10">
    <property type="entry name" value="ACP-like"/>
    <property type="match status" value="1"/>
</dbReference>
<dbReference type="EMBL" id="MSIF01000016">
    <property type="protein sequence ID" value="OLF07373.1"/>
    <property type="molecule type" value="Genomic_DNA"/>
</dbReference>
<dbReference type="RefSeq" id="WP_075135965.1">
    <property type="nucleotide sequence ID" value="NZ_MSIF01000016.1"/>
</dbReference>
<keyword evidence="2" id="KW-1185">Reference proteome</keyword>
<protein>
    <submittedName>
        <fullName evidence="1">Polyketide-8 synthase acyl carrier protein</fullName>
    </submittedName>
</protein>
<comment type="caution">
    <text evidence="1">The sequence shown here is derived from an EMBL/GenBank/DDBJ whole genome shotgun (WGS) entry which is preliminary data.</text>
</comment>
<name>A0A7Z1AVK6_9PSEU</name>
<evidence type="ECO:0000313" key="2">
    <source>
        <dbReference type="Proteomes" id="UP000185696"/>
    </source>
</evidence>
<dbReference type="AlphaFoldDB" id="A0A7Z1AVK6"/>
<reference evidence="1 2" key="1">
    <citation type="submission" date="2016-12" db="EMBL/GenBank/DDBJ databases">
        <title>The draft genome sequence of Actinophytocola xinjiangensis.</title>
        <authorList>
            <person name="Wang W."/>
            <person name="Yuan L."/>
        </authorList>
    </citation>
    <scope>NUCLEOTIDE SEQUENCE [LARGE SCALE GENOMIC DNA]</scope>
    <source>
        <strain evidence="1 2">CGMCC 4.4663</strain>
    </source>
</reference>
<proteinExistence type="predicted"/>
<dbReference type="Proteomes" id="UP000185696">
    <property type="component" value="Unassembled WGS sequence"/>
</dbReference>
<accession>A0A7Z1AVK6</accession>
<dbReference type="SUPFAM" id="SSF47336">
    <property type="entry name" value="ACP-like"/>
    <property type="match status" value="1"/>
</dbReference>
<evidence type="ECO:0000313" key="1">
    <source>
        <dbReference type="EMBL" id="OLF07373.1"/>
    </source>
</evidence>
<sequence>MSASAQLNELVAAVLAVPVTSVTDEDGPATLPEWTSLRHLELVVTLEEAYGVSFAFEEVRSVPTVGALRAVLATKGCAR</sequence>
<dbReference type="InterPro" id="IPR036736">
    <property type="entry name" value="ACP-like_sf"/>
</dbReference>